<sequence>MHPPTTNLQDDPPRQDAHAHHQRNDQLRHRSPARQDDLLHRNILRKIRHRKEEDQRHHPHRRDHARDNQHRALQSQREGNLQTNISPDETMDQAPAGATTSPDAVVTIPGTTQDVETRATMRDDTRRAGTDAIKETITAQAGVYSIL</sequence>
<organism evidence="2 3">
    <name type="scientific">Caenorhabditis briggsae</name>
    <dbReference type="NCBI Taxonomy" id="6238"/>
    <lineage>
        <taxon>Eukaryota</taxon>
        <taxon>Metazoa</taxon>
        <taxon>Ecdysozoa</taxon>
        <taxon>Nematoda</taxon>
        <taxon>Chromadorea</taxon>
        <taxon>Rhabditida</taxon>
        <taxon>Rhabditina</taxon>
        <taxon>Rhabditomorpha</taxon>
        <taxon>Rhabditoidea</taxon>
        <taxon>Rhabditidae</taxon>
        <taxon>Peloderinae</taxon>
        <taxon>Caenorhabditis</taxon>
    </lineage>
</organism>
<dbReference type="Proteomes" id="UP000827892">
    <property type="component" value="Chromosome I"/>
</dbReference>
<evidence type="ECO:0000256" key="1">
    <source>
        <dbReference type="SAM" id="MobiDB-lite"/>
    </source>
</evidence>
<proteinExistence type="predicted"/>
<feature type="compositionally biased region" description="Polar residues" evidence="1">
    <location>
        <begin position="71"/>
        <end position="87"/>
    </location>
</feature>
<gene>
    <name evidence="2" type="ORF">L3Y34_014208</name>
</gene>
<feature type="region of interest" description="Disordered" evidence="1">
    <location>
        <begin position="1"/>
        <end position="107"/>
    </location>
</feature>
<evidence type="ECO:0000313" key="3">
    <source>
        <dbReference type="Proteomes" id="UP000827892"/>
    </source>
</evidence>
<name>A0AAE9DQZ4_CAEBR</name>
<accession>A0AAE9DQZ4</accession>
<protein>
    <submittedName>
        <fullName evidence="2">Uncharacterized protein</fullName>
    </submittedName>
</protein>
<dbReference type="AlphaFoldDB" id="A0AAE9DQZ4"/>
<dbReference type="EMBL" id="CP090891">
    <property type="protein sequence ID" value="ULU09655.1"/>
    <property type="molecule type" value="Genomic_DNA"/>
</dbReference>
<feature type="compositionally biased region" description="Basic and acidic residues" evidence="1">
    <location>
        <begin position="11"/>
        <end position="40"/>
    </location>
</feature>
<reference evidence="2 3" key="1">
    <citation type="submission" date="2022-05" db="EMBL/GenBank/DDBJ databases">
        <title>Chromosome-level reference genomes for two strains of Caenorhabditis briggsae: an improved platform for comparative genomics.</title>
        <authorList>
            <person name="Stevens L."/>
            <person name="Andersen E.C."/>
        </authorList>
    </citation>
    <scope>NUCLEOTIDE SEQUENCE [LARGE SCALE GENOMIC DNA]</scope>
    <source>
        <strain evidence="2">QX1410_ONT</strain>
        <tissue evidence="2">Whole-organism</tissue>
    </source>
</reference>
<evidence type="ECO:0000313" key="2">
    <source>
        <dbReference type="EMBL" id="ULU09655.1"/>
    </source>
</evidence>